<evidence type="ECO:0000313" key="3">
    <source>
        <dbReference type="Proteomes" id="UP000236950"/>
    </source>
</evidence>
<dbReference type="EMBL" id="JALY01000202">
    <property type="protein sequence ID" value="POZ91980.1"/>
    <property type="molecule type" value="Genomic_DNA"/>
</dbReference>
<evidence type="ECO:0000256" key="1">
    <source>
        <dbReference type="SAM" id="MobiDB-lite"/>
    </source>
</evidence>
<comment type="caution">
    <text evidence="2">The sequence shown here is derived from an EMBL/GenBank/DDBJ whole genome shotgun (WGS) entry which is preliminary data.</text>
</comment>
<reference evidence="2 3" key="1">
    <citation type="submission" date="2014-01" db="EMBL/GenBank/DDBJ databases">
        <title>Comparative genomics of Petrotoga.</title>
        <authorList>
            <person name="Chow K."/>
            <person name="Charchuk R."/>
            <person name="Nesbo C.L."/>
        </authorList>
    </citation>
    <scope>NUCLEOTIDE SEQUENCE [LARGE SCALE GENOMIC DNA]</scope>
    <source>
        <strain evidence="2 3">DSM 16923</strain>
    </source>
</reference>
<gene>
    <name evidence="2" type="ORF">AA81_09795</name>
</gene>
<proteinExistence type="predicted"/>
<keyword evidence="3" id="KW-1185">Reference proteome</keyword>
<feature type="compositionally biased region" description="Basic residues" evidence="1">
    <location>
        <begin position="12"/>
        <end position="21"/>
    </location>
</feature>
<accession>A0A2S5EFR0</accession>
<dbReference type="AlphaFoldDB" id="A0A2S5EFR0"/>
<organism evidence="2 3">
    <name type="scientific">Petrotoga halophila DSM 16923</name>
    <dbReference type="NCBI Taxonomy" id="1122953"/>
    <lineage>
        <taxon>Bacteria</taxon>
        <taxon>Thermotogati</taxon>
        <taxon>Thermotogota</taxon>
        <taxon>Thermotogae</taxon>
        <taxon>Petrotogales</taxon>
        <taxon>Petrotogaceae</taxon>
        <taxon>Petrotoga</taxon>
    </lineage>
</organism>
<sequence length="67" mass="7893">MTKGIKKDITPHRTKNKKIKRERSDIMSNKIIAQILGIDKGFKLKERKDLRKDGEIYFEVEYSKKVG</sequence>
<evidence type="ECO:0000313" key="2">
    <source>
        <dbReference type="EMBL" id="POZ91980.1"/>
    </source>
</evidence>
<dbReference type="Proteomes" id="UP000236950">
    <property type="component" value="Unassembled WGS sequence"/>
</dbReference>
<feature type="compositionally biased region" description="Basic and acidic residues" evidence="1">
    <location>
        <begin position="1"/>
        <end position="11"/>
    </location>
</feature>
<feature type="region of interest" description="Disordered" evidence="1">
    <location>
        <begin position="1"/>
        <end position="21"/>
    </location>
</feature>
<protein>
    <submittedName>
        <fullName evidence="2">Uncharacterized protein</fullName>
    </submittedName>
</protein>
<feature type="non-terminal residue" evidence="2">
    <location>
        <position position="67"/>
    </location>
</feature>
<name>A0A2S5EFR0_9BACT</name>